<dbReference type="KEGG" id="pcad:112066184"/>
<gene>
    <name evidence="3" type="primary">LOC112066184</name>
</gene>
<feature type="compositionally biased region" description="Low complexity" evidence="1">
    <location>
        <begin position="1017"/>
        <end position="1038"/>
    </location>
</feature>
<feature type="region of interest" description="Disordered" evidence="1">
    <location>
        <begin position="877"/>
        <end position="897"/>
    </location>
</feature>
<feature type="region of interest" description="Disordered" evidence="1">
    <location>
        <begin position="1"/>
        <end position="166"/>
    </location>
</feature>
<feature type="compositionally biased region" description="Low complexity" evidence="1">
    <location>
        <begin position="520"/>
        <end position="542"/>
    </location>
</feature>
<dbReference type="InParanoid" id="A0A2Y9T7L3"/>
<feature type="compositionally biased region" description="Basic and acidic residues" evidence="1">
    <location>
        <begin position="79"/>
        <end position="89"/>
    </location>
</feature>
<proteinExistence type="predicted"/>
<dbReference type="GeneID" id="112066184"/>
<feature type="region of interest" description="Disordered" evidence="1">
    <location>
        <begin position="765"/>
        <end position="822"/>
    </location>
</feature>
<evidence type="ECO:0000313" key="3">
    <source>
        <dbReference type="RefSeq" id="XP_023984104.1"/>
    </source>
</evidence>
<keyword evidence="2" id="KW-1185">Reference proteome</keyword>
<feature type="compositionally biased region" description="Pro residues" evidence="1">
    <location>
        <begin position="1039"/>
        <end position="1056"/>
    </location>
</feature>
<reference evidence="3" key="1">
    <citation type="submission" date="2025-08" db="UniProtKB">
        <authorList>
            <consortium name="RefSeq"/>
        </authorList>
    </citation>
    <scope>IDENTIFICATION</scope>
    <source>
        <tissue evidence="3">Muscle</tissue>
    </source>
</reference>
<organism evidence="2 3">
    <name type="scientific">Physeter macrocephalus</name>
    <name type="common">Sperm whale</name>
    <name type="synonym">Physeter catodon</name>
    <dbReference type="NCBI Taxonomy" id="9755"/>
    <lineage>
        <taxon>Eukaryota</taxon>
        <taxon>Metazoa</taxon>
        <taxon>Chordata</taxon>
        <taxon>Craniata</taxon>
        <taxon>Vertebrata</taxon>
        <taxon>Euteleostomi</taxon>
        <taxon>Mammalia</taxon>
        <taxon>Eutheria</taxon>
        <taxon>Laurasiatheria</taxon>
        <taxon>Artiodactyla</taxon>
        <taxon>Whippomorpha</taxon>
        <taxon>Cetacea</taxon>
        <taxon>Odontoceti</taxon>
        <taxon>Physeteridae</taxon>
        <taxon>Physeter</taxon>
    </lineage>
</organism>
<evidence type="ECO:0000313" key="2">
    <source>
        <dbReference type="Proteomes" id="UP000248484"/>
    </source>
</evidence>
<dbReference type="Proteomes" id="UP000248484">
    <property type="component" value="Chromosome 14"/>
</dbReference>
<feature type="region of interest" description="Disordered" evidence="1">
    <location>
        <begin position="996"/>
        <end position="1154"/>
    </location>
</feature>
<protein>
    <submittedName>
        <fullName evidence="3">Collagen alpha-1(I) chain-like</fullName>
    </submittedName>
</protein>
<dbReference type="RefSeq" id="XP_023984104.1">
    <property type="nucleotide sequence ID" value="XM_024128336.1"/>
</dbReference>
<sequence>MLTLGGSSRTRHWRPKASLGPAPHSGGNGAASLVSGGAPWGKGWGPGAPDGAALGEQTLASAPPSPCHPTKQRNPTEGARQDAPEEGERGATPPHTEGPRQGTQRGSPLADVAAEREGPESPGQSLGLRPHEERPRGPASPKAGAGESLWSNFACDGNTSSSSPSKAFYYSESWVDTSVTHTPPAAPPPAKDRVRPMQPAAAKAHGENPTLAVPTGDQRGSSQRGPEPPVGAVLPSPRGRERERPSGRTPPRGGRAGARDMLTLGGSSRTRHWRPKASLGPAPHSGGNGAASLRNPTEGARQDAPEEGERGATPPHTEGPRQGTQRGSPLADVAAEREGPESPGQSLGLRPHEERPRGPASPKAGAGESLWASLSLEDKRHGPADMATPAPGAQAGIRGAGEAAGKGPRTGRERGVSPEHALPLFSTVVSRQRDSSDAGGLQAVRSRVTELGVRAQRPPSQFIPLHGQLPHKAGSDSGQHKAPEGPDGATGAPGGPEHQSPPAPTAREPGCSSEEVPHRAVPGLPAGPLLSSPSALDALAVPRFPPSNLHCPGARTQGREKRQRRQKRGCTEGTFVPKVSFQPMRPAEQQSTRPSRPSPDAFASTSGYTGPQVHPPSPLRGGSEEGPQHPVRGPPSAALIRPEKDGKKPPQGTFSFNLARNRGAPLCTPPPTLPPLCSVPPSVALGPLLPAHQGAVTSSSCRTTRGPKNAGSCLEGKHGVTLPTSGGRKIISTQIPYTITSLHSVFNDPVSLLLGAADDPGCLGEPWSTSGYTGPQVHPPSPLRGGSEEGPQQPVRGPPSAALIRPEKDGKKPPQGTFSFNLARNRGAPLCTPPPTLPPLCSVPPSVALGPLLPAHQGAVTSSSCRTTVRPLSLGLQQTQAPPPIPASACQGPAHEGPAHEDLAHLDPVFLTEFLSACGSRPLSSLPSHSQLTEFLSACGSRPLSSLPSHSQLTSSKDIEKKPMKYLQGLWAQEGGPAPGKRPPGSRVLADTATRALPDHVGPPKTPSPSPASDRLSTTAKSTTTARRSSNAQPCSEPRMPPPRAPSPAEPWPLPGTAPRTVSPGLGMAPRRPPHADRHSCHRRPPSIGSCRALRAPQTPGLPRGHPQQDPRGHGEGLAADSALVKAPPGVLGPVGEPWARGQDTAGRRGAAPCGLEGTQMCVNKPRVRVSA</sequence>
<name>A0A2Y9T7L3_PHYMC</name>
<accession>A0A2Y9T7L3</accession>
<feature type="compositionally biased region" description="Gly residues" evidence="1">
    <location>
        <begin position="38"/>
        <end position="48"/>
    </location>
</feature>
<feature type="compositionally biased region" description="Basic and acidic residues" evidence="1">
    <location>
        <begin position="300"/>
        <end position="310"/>
    </location>
</feature>
<feature type="region of interest" description="Disordered" evidence="1">
    <location>
        <begin position="178"/>
        <end position="663"/>
    </location>
</feature>
<evidence type="ECO:0000256" key="1">
    <source>
        <dbReference type="SAM" id="MobiDB-lite"/>
    </source>
</evidence>
<dbReference type="AlphaFoldDB" id="A0A2Y9T7L3"/>